<dbReference type="Proteomes" id="UP000632454">
    <property type="component" value="Unassembled WGS sequence"/>
</dbReference>
<comment type="caution">
    <text evidence="1">The sequence shown here is derived from an EMBL/GenBank/DDBJ whole genome shotgun (WGS) entry which is preliminary data.</text>
</comment>
<reference evidence="2" key="1">
    <citation type="journal article" date="2019" name="Int. J. Syst. Evol. Microbiol.">
        <title>The Global Catalogue of Microorganisms (GCM) 10K type strain sequencing project: providing services to taxonomists for standard genome sequencing and annotation.</title>
        <authorList>
            <consortium name="The Broad Institute Genomics Platform"/>
            <consortium name="The Broad Institute Genome Sequencing Center for Infectious Disease"/>
            <person name="Wu L."/>
            <person name="Ma J."/>
        </authorList>
    </citation>
    <scope>NUCLEOTIDE SEQUENCE [LARGE SCALE GENOMIC DNA]</scope>
    <source>
        <strain evidence="2">CCM 7855</strain>
    </source>
</reference>
<accession>A0ABQ1UXG4</accession>
<dbReference type="EMBL" id="BMCS01000001">
    <property type="protein sequence ID" value="GGF29234.1"/>
    <property type="molecule type" value="Genomic_DNA"/>
</dbReference>
<proteinExistence type="predicted"/>
<sequence length="128" mass="13305">MSEGVVNVADESLEGSHRVLGPVDSSNFVNEMEITMQLDCGTCPGRPRACDGCMMTVFFAAPTTINGADGPIGADASAAREADRLHLAIDAFVAAGMVGASAHDLPIVREHGGQGVDGHENVRRLRAS</sequence>
<keyword evidence="2" id="KW-1185">Reference proteome</keyword>
<gene>
    <name evidence="1" type="ORF">GCM10007298_26430</name>
</gene>
<evidence type="ECO:0000313" key="1">
    <source>
        <dbReference type="EMBL" id="GGF29234.1"/>
    </source>
</evidence>
<evidence type="ECO:0000313" key="2">
    <source>
        <dbReference type="Proteomes" id="UP000632454"/>
    </source>
</evidence>
<organism evidence="1 2">
    <name type="scientific">Williamsia phyllosphaerae</name>
    <dbReference type="NCBI Taxonomy" id="885042"/>
    <lineage>
        <taxon>Bacteria</taxon>
        <taxon>Bacillati</taxon>
        <taxon>Actinomycetota</taxon>
        <taxon>Actinomycetes</taxon>
        <taxon>Mycobacteriales</taxon>
        <taxon>Nocardiaceae</taxon>
        <taxon>Williamsia</taxon>
    </lineage>
</organism>
<name>A0ABQ1UXG4_9NOCA</name>
<protein>
    <submittedName>
        <fullName evidence="1">Uncharacterized protein</fullName>
    </submittedName>
</protein>